<evidence type="ECO:0000256" key="1">
    <source>
        <dbReference type="SAM" id="MobiDB-lite"/>
    </source>
</evidence>
<feature type="region of interest" description="Disordered" evidence="1">
    <location>
        <begin position="46"/>
        <end position="71"/>
    </location>
</feature>
<evidence type="ECO:0000313" key="3">
    <source>
        <dbReference type="Proteomes" id="UP000215914"/>
    </source>
</evidence>
<feature type="compositionally biased region" description="Polar residues" evidence="1">
    <location>
        <begin position="62"/>
        <end position="71"/>
    </location>
</feature>
<accession>A0A251RUQ2</accession>
<name>A0A251RUQ2_HELAN</name>
<dbReference type="InParanoid" id="A0A251RUQ2"/>
<organism evidence="2 3">
    <name type="scientific">Helianthus annuus</name>
    <name type="common">Common sunflower</name>
    <dbReference type="NCBI Taxonomy" id="4232"/>
    <lineage>
        <taxon>Eukaryota</taxon>
        <taxon>Viridiplantae</taxon>
        <taxon>Streptophyta</taxon>
        <taxon>Embryophyta</taxon>
        <taxon>Tracheophyta</taxon>
        <taxon>Spermatophyta</taxon>
        <taxon>Magnoliopsida</taxon>
        <taxon>eudicotyledons</taxon>
        <taxon>Gunneridae</taxon>
        <taxon>Pentapetalae</taxon>
        <taxon>asterids</taxon>
        <taxon>campanulids</taxon>
        <taxon>Asterales</taxon>
        <taxon>Asteraceae</taxon>
        <taxon>Asteroideae</taxon>
        <taxon>Heliantheae alliance</taxon>
        <taxon>Heliantheae</taxon>
        <taxon>Helianthus</taxon>
    </lineage>
</organism>
<sequence>MIDQRGQGETLVSPSSSNSVGVLRKIGCMNPNLQTSNLVQIMFRGESMEGKRKGMRKHVRTGTRSNAGMRT</sequence>
<reference evidence="3" key="1">
    <citation type="journal article" date="2017" name="Nature">
        <title>The sunflower genome provides insights into oil metabolism, flowering and Asterid evolution.</title>
        <authorList>
            <person name="Badouin H."/>
            <person name="Gouzy J."/>
            <person name="Grassa C.J."/>
            <person name="Murat F."/>
            <person name="Staton S.E."/>
            <person name="Cottret L."/>
            <person name="Lelandais-Briere C."/>
            <person name="Owens G.L."/>
            <person name="Carrere S."/>
            <person name="Mayjonade B."/>
            <person name="Legrand L."/>
            <person name="Gill N."/>
            <person name="Kane N.C."/>
            <person name="Bowers J.E."/>
            <person name="Hubner S."/>
            <person name="Bellec A."/>
            <person name="Berard A."/>
            <person name="Berges H."/>
            <person name="Blanchet N."/>
            <person name="Boniface M.C."/>
            <person name="Brunel D."/>
            <person name="Catrice O."/>
            <person name="Chaidir N."/>
            <person name="Claudel C."/>
            <person name="Donnadieu C."/>
            <person name="Faraut T."/>
            <person name="Fievet G."/>
            <person name="Helmstetter N."/>
            <person name="King M."/>
            <person name="Knapp S.J."/>
            <person name="Lai Z."/>
            <person name="Le Paslier M.C."/>
            <person name="Lippi Y."/>
            <person name="Lorenzon L."/>
            <person name="Mandel J.R."/>
            <person name="Marage G."/>
            <person name="Marchand G."/>
            <person name="Marquand E."/>
            <person name="Bret-Mestries E."/>
            <person name="Morien E."/>
            <person name="Nambeesan S."/>
            <person name="Nguyen T."/>
            <person name="Pegot-Espagnet P."/>
            <person name="Pouilly N."/>
            <person name="Raftis F."/>
            <person name="Sallet E."/>
            <person name="Schiex T."/>
            <person name="Thomas J."/>
            <person name="Vandecasteele C."/>
            <person name="Vares D."/>
            <person name="Vear F."/>
            <person name="Vautrin S."/>
            <person name="Crespi M."/>
            <person name="Mangin B."/>
            <person name="Burke J.M."/>
            <person name="Salse J."/>
            <person name="Munos S."/>
            <person name="Vincourt P."/>
            <person name="Rieseberg L.H."/>
            <person name="Langlade N.B."/>
        </authorList>
    </citation>
    <scope>NUCLEOTIDE SEQUENCE [LARGE SCALE GENOMIC DNA]</scope>
    <source>
        <strain evidence="3">cv. SF193</strain>
    </source>
</reference>
<dbReference type="AlphaFoldDB" id="A0A251RUQ2"/>
<dbReference type="EMBL" id="CM007906">
    <property type="protein sequence ID" value="OTF88193.1"/>
    <property type="molecule type" value="Genomic_DNA"/>
</dbReference>
<proteinExistence type="predicted"/>
<protein>
    <submittedName>
        <fullName evidence="2">Uncharacterized protein</fullName>
    </submittedName>
</protein>
<dbReference type="Proteomes" id="UP000215914">
    <property type="component" value="Chromosome 17"/>
</dbReference>
<gene>
    <name evidence="2" type="ORF">HannXRQ_Chr17g0570401</name>
</gene>
<keyword evidence="3" id="KW-1185">Reference proteome</keyword>
<evidence type="ECO:0000313" key="2">
    <source>
        <dbReference type="EMBL" id="OTF88193.1"/>
    </source>
</evidence>